<dbReference type="InterPro" id="IPR002372">
    <property type="entry name" value="PQQ_rpt_dom"/>
</dbReference>
<evidence type="ECO:0000259" key="5">
    <source>
        <dbReference type="Pfam" id="PF01011"/>
    </source>
</evidence>
<dbReference type="InterPro" id="IPR011047">
    <property type="entry name" value="Quinoprotein_ADH-like_sf"/>
</dbReference>
<dbReference type="EMBL" id="FWZX01000046">
    <property type="protein sequence ID" value="SMF82368.1"/>
    <property type="molecule type" value="Genomic_DNA"/>
</dbReference>
<proteinExistence type="inferred from homology"/>
<keyword evidence="7" id="KW-1185">Reference proteome</keyword>
<dbReference type="Proteomes" id="UP000192917">
    <property type="component" value="Unassembled WGS sequence"/>
</dbReference>
<organism evidence="6 7">
    <name type="scientific">Tistlia consotensis USBA 355</name>
    <dbReference type="NCBI Taxonomy" id="560819"/>
    <lineage>
        <taxon>Bacteria</taxon>
        <taxon>Pseudomonadati</taxon>
        <taxon>Pseudomonadota</taxon>
        <taxon>Alphaproteobacteria</taxon>
        <taxon>Rhodospirillales</taxon>
        <taxon>Rhodovibrionaceae</taxon>
        <taxon>Tistlia</taxon>
    </lineage>
</organism>
<feature type="signal peptide" evidence="4">
    <location>
        <begin position="1"/>
        <end position="29"/>
    </location>
</feature>
<dbReference type="GO" id="GO:0016491">
    <property type="term" value="F:oxidoreductase activity"/>
    <property type="evidence" value="ECO:0007669"/>
    <property type="project" value="UniProtKB-KW"/>
</dbReference>
<dbReference type="PANTHER" id="PTHR32303">
    <property type="entry name" value="QUINOPROTEIN ALCOHOL DEHYDROGENASE (CYTOCHROME C)"/>
    <property type="match status" value="1"/>
</dbReference>
<dbReference type="Gene3D" id="2.140.10.10">
    <property type="entry name" value="Quinoprotein alcohol dehydrogenase-like superfamily"/>
    <property type="match status" value="1"/>
</dbReference>
<dbReference type="STRING" id="560819.SAMN05428998_14619"/>
<evidence type="ECO:0000256" key="3">
    <source>
        <dbReference type="ARBA" id="ARBA00023002"/>
    </source>
</evidence>
<sequence>MSISRRGLSATASLAVVALLALGPAPVRAGEVDSARIVEADKSPGDWLTYHGSYKGWHYSALDQITADNVKDLRVAWIHQPGRSTRGVQSMPLAADGVLYYSGSYSRVFALDGASGEVLWSYSPELDEELVSRQTHSPYNRGMAMGDGRLYVGTVDGRLIALDMKTGKPAWDTKLLDSQKLTVGFTGAPLFVNGRVIIGSQGGEWPGRGPIFGVDAKTGQKLWEFFTVAGTDAARQTWGNESWRTGGGGGWMPGTYDPETDSVWWGTANPAPLYDWGGADWKTGGARPGDNLYTSSVIALDPATGKLKFYHQELPHDAWDFDSAVGEFVAIDRDGRKYFVHPNKGGFAFVYDRADAKVVNVYRLVKNINFVKDITKDGELVGRRDLSAGPQKGLCPAINGGVSWNSGTYDPGTGLYYKIGNEWCMDLTVQKTTPVTEPQAQLNIAAEFEVTPPPDGKARGHLDARDPITGETAWSVEFPEPPLASLLSTAGGLVFVPDTRGWLHAFDARTGKALWQANDGAQHNGGIISYAAGGKQYVAVVTGGPSLVGEGYGALFGGPYQTMERDTGALIVYSLP</sequence>
<dbReference type="RefSeq" id="WP_085126883.1">
    <property type="nucleotide sequence ID" value="NZ_FWZX01000046.1"/>
</dbReference>
<feature type="domain" description="Pyrrolo-quinoline quinone repeat" evidence="5">
    <location>
        <begin position="465"/>
        <end position="538"/>
    </location>
</feature>
<feature type="chain" id="PRO_5011001287" evidence="4">
    <location>
        <begin position="30"/>
        <end position="576"/>
    </location>
</feature>
<evidence type="ECO:0000256" key="4">
    <source>
        <dbReference type="SAM" id="SignalP"/>
    </source>
</evidence>
<dbReference type="PROSITE" id="PS51318">
    <property type="entry name" value="TAT"/>
    <property type="match status" value="1"/>
</dbReference>
<reference evidence="6 7" key="1">
    <citation type="submission" date="2017-04" db="EMBL/GenBank/DDBJ databases">
        <authorList>
            <person name="Afonso C.L."/>
            <person name="Miller P.J."/>
            <person name="Scott M.A."/>
            <person name="Spackman E."/>
            <person name="Goraichik I."/>
            <person name="Dimitrov K.M."/>
            <person name="Suarez D.L."/>
            <person name="Swayne D.E."/>
        </authorList>
    </citation>
    <scope>NUCLEOTIDE SEQUENCE [LARGE SCALE GENOMIC DNA]</scope>
    <source>
        <strain evidence="6 7">USBA 355</strain>
    </source>
</reference>
<gene>
    <name evidence="6" type="ORF">SAMN05428998_14619</name>
</gene>
<dbReference type="SMART" id="SM00564">
    <property type="entry name" value="PQQ"/>
    <property type="match status" value="5"/>
</dbReference>
<keyword evidence="4" id="KW-0732">Signal</keyword>
<dbReference type="PANTHER" id="PTHR32303:SF20">
    <property type="entry name" value="QUINOPROTEIN ETHANOL DEHYDROGENASE"/>
    <property type="match status" value="1"/>
</dbReference>
<evidence type="ECO:0000313" key="6">
    <source>
        <dbReference type="EMBL" id="SMF82368.1"/>
    </source>
</evidence>
<dbReference type="SUPFAM" id="SSF50998">
    <property type="entry name" value="Quinoprotein alcohol dehydrogenase-like"/>
    <property type="match status" value="1"/>
</dbReference>
<evidence type="ECO:0000256" key="2">
    <source>
        <dbReference type="ARBA" id="ARBA00008156"/>
    </source>
</evidence>
<dbReference type="InterPro" id="IPR006311">
    <property type="entry name" value="TAT_signal"/>
</dbReference>
<evidence type="ECO:0000313" key="7">
    <source>
        <dbReference type="Proteomes" id="UP000192917"/>
    </source>
</evidence>
<dbReference type="AlphaFoldDB" id="A0A1Y6CWT3"/>
<keyword evidence="3" id="KW-0560">Oxidoreductase</keyword>
<dbReference type="Pfam" id="PF01011">
    <property type="entry name" value="PQQ"/>
    <property type="match status" value="2"/>
</dbReference>
<evidence type="ECO:0000256" key="1">
    <source>
        <dbReference type="ARBA" id="ARBA00001931"/>
    </source>
</evidence>
<accession>A0A1Y6CWT3</accession>
<comment type="cofactor">
    <cofactor evidence="1">
        <name>pyrroloquinoline quinone</name>
        <dbReference type="ChEBI" id="CHEBI:58442"/>
    </cofactor>
</comment>
<name>A0A1Y6CWT3_9PROT</name>
<protein>
    <submittedName>
        <fullName evidence="6">PQQ-dependent dehydrogenase, methanol/ethanol family</fullName>
    </submittedName>
</protein>
<comment type="similarity">
    <text evidence="2">Belongs to the bacterial PQQ dehydrogenase family.</text>
</comment>
<dbReference type="InterPro" id="IPR018391">
    <property type="entry name" value="PQQ_b-propeller_rpt"/>
</dbReference>
<feature type="domain" description="Pyrrolo-quinoline quinone repeat" evidence="5">
    <location>
        <begin position="47"/>
        <end position="356"/>
    </location>
</feature>